<keyword evidence="4" id="KW-0106">Calcium</keyword>
<organism evidence="6">
    <name type="scientific">Schlesneria paludicola</name>
    <dbReference type="NCBI Taxonomy" id="360056"/>
    <lineage>
        <taxon>Bacteria</taxon>
        <taxon>Pseudomonadati</taxon>
        <taxon>Planctomycetota</taxon>
        <taxon>Planctomycetia</taxon>
        <taxon>Planctomycetales</taxon>
        <taxon>Planctomycetaceae</taxon>
        <taxon>Schlesneria</taxon>
    </lineage>
</organism>
<dbReference type="PANTHER" id="PTHR42693:SF53">
    <property type="entry name" value="ENDO-4-O-SULFATASE"/>
    <property type="match status" value="1"/>
</dbReference>
<evidence type="ECO:0000313" key="6">
    <source>
        <dbReference type="EMBL" id="HEN17063.1"/>
    </source>
</evidence>
<dbReference type="GO" id="GO:0004065">
    <property type="term" value="F:arylsulfatase activity"/>
    <property type="evidence" value="ECO:0007669"/>
    <property type="project" value="TreeGrafter"/>
</dbReference>
<comment type="similarity">
    <text evidence="1">Belongs to the sulfatase family.</text>
</comment>
<dbReference type="SUPFAM" id="SSF53649">
    <property type="entry name" value="Alkaline phosphatase-like"/>
    <property type="match status" value="1"/>
</dbReference>
<evidence type="ECO:0000256" key="2">
    <source>
        <dbReference type="ARBA" id="ARBA00022723"/>
    </source>
</evidence>
<dbReference type="GO" id="GO:0046872">
    <property type="term" value="F:metal ion binding"/>
    <property type="evidence" value="ECO:0007669"/>
    <property type="project" value="UniProtKB-KW"/>
</dbReference>
<dbReference type="AlphaFoldDB" id="A0A7C2K380"/>
<dbReference type="InterPro" id="IPR050738">
    <property type="entry name" value="Sulfatase"/>
</dbReference>
<dbReference type="Gene3D" id="3.30.1120.10">
    <property type="match status" value="1"/>
</dbReference>
<dbReference type="InterPro" id="IPR024607">
    <property type="entry name" value="Sulfatase_CS"/>
</dbReference>
<feature type="domain" description="Sulfatase N-terminal" evidence="5">
    <location>
        <begin position="56"/>
        <end position="350"/>
    </location>
</feature>
<dbReference type="EMBL" id="DSOK01000453">
    <property type="protein sequence ID" value="HEN17063.1"/>
    <property type="molecule type" value="Genomic_DNA"/>
</dbReference>
<evidence type="ECO:0000259" key="5">
    <source>
        <dbReference type="Pfam" id="PF00884"/>
    </source>
</evidence>
<protein>
    <submittedName>
        <fullName evidence="6">N-acetylgalactosamine 6-sulfate sulfatase</fullName>
    </submittedName>
</protein>
<dbReference type="InterPro" id="IPR000917">
    <property type="entry name" value="Sulfatase_N"/>
</dbReference>
<name>A0A7C2K380_9PLAN</name>
<dbReference type="Gene3D" id="3.40.720.10">
    <property type="entry name" value="Alkaline Phosphatase, subunit A"/>
    <property type="match status" value="1"/>
</dbReference>
<comment type="caution">
    <text evidence="6">The sequence shown here is derived from an EMBL/GenBank/DDBJ whole genome shotgun (WGS) entry which is preliminary data.</text>
</comment>
<gene>
    <name evidence="6" type="ORF">ENQ76_16515</name>
</gene>
<evidence type="ECO:0000256" key="3">
    <source>
        <dbReference type="ARBA" id="ARBA00022801"/>
    </source>
</evidence>
<reference evidence="6" key="1">
    <citation type="journal article" date="2020" name="mSystems">
        <title>Genome- and Community-Level Interaction Insights into Carbon Utilization and Element Cycling Functions of Hydrothermarchaeota in Hydrothermal Sediment.</title>
        <authorList>
            <person name="Zhou Z."/>
            <person name="Liu Y."/>
            <person name="Xu W."/>
            <person name="Pan J."/>
            <person name="Luo Z.H."/>
            <person name="Li M."/>
        </authorList>
    </citation>
    <scope>NUCLEOTIDE SEQUENCE [LARGE SCALE GENOMIC DNA]</scope>
    <source>
        <strain evidence="6">SpSt-339</strain>
    </source>
</reference>
<accession>A0A7C2K380</accession>
<keyword evidence="2" id="KW-0479">Metal-binding</keyword>
<evidence type="ECO:0000256" key="1">
    <source>
        <dbReference type="ARBA" id="ARBA00008779"/>
    </source>
</evidence>
<proteinExistence type="inferred from homology"/>
<dbReference type="Pfam" id="PF00884">
    <property type="entry name" value="Sulfatase"/>
    <property type="match status" value="1"/>
</dbReference>
<dbReference type="InterPro" id="IPR017850">
    <property type="entry name" value="Alkaline_phosphatase_core_sf"/>
</dbReference>
<dbReference type="PANTHER" id="PTHR42693">
    <property type="entry name" value="ARYLSULFATASE FAMILY MEMBER"/>
    <property type="match status" value="1"/>
</dbReference>
<sequence>MASNHSMLTRLCASAVSAVRSSRRVGALARLTRPWHAVIAVVVIASTLCAAEPPRPNIVLAMADDQGWGDMAYNGHPVLQTPVFDEMARTGLRLDRFYAAAPVCSPTRFSVMTGRTPNRSGVFSWGHAIRPQEITVAEALRSAGYATGHFGKWHLGSTLKGQPTSPGANGFDRWLSAPNFFEVHPWLSDEGTAKQFDGESSQIVVDAALEFMRKTIDARRPFLTVVWFGSPHAPHVGTEADRALYPDAAPKQRNFLAEITAMDRAMGRLRDGLRSLGVADNTLLWYCSDNGAIPEGSTGGLRGKKGQIYEGGLRVPCLIEWPNRIRTPRQSDLPCGTVDIYPTLVELTGAKVDHQPPVDGVSLVGLFDGTLTTRSKPLGFWEAGVPGISSPSDRILSALAKKQAANEDLTGDAAEGAPPAKLEWTDGPQQFAGHAAWIDGDWKLHRIQPKRANEPRWELYNLRDDFAEQQNVLDSQADRASRMQAALEAWLHSVTDSLRGKDYPPE</sequence>
<dbReference type="PROSITE" id="PS00523">
    <property type="entry name" value="SULFATASE_1"/>
    <property type="match status" value="1"/>
</dbReference>
<evidence type="ECO:0000256" key="4">
    <source>
        <dbReference type="ARBA" id="ARBA00022837"/>
    </source>
</evidence>
<keyword evidence="3" id="KW-0378">Hydrolase</keyword>